<organism evidence="1 2">
    <name type="scientific">Nonomuraea maheshkhaliensis</name>
    <dbReference type="NCBI Taxonomy" id="419590"/>
    <lineage>
        <taxon>Bacteria</taxon>
        <taxon>Bacillati</taxon>
        <taxon>Actinomycetota</taxon>
        <taxon>Actinomycetes</taxon>
        <taxon>Streptosporangiales</taxon>
        <taxon>Streptosporangiaceae</taxon>
        <taxon>Nonomuraea</taxon>
    </lineage>
</organism>
<gene>
    <name evidence="1" type="ORF">GCM10009733_101930</name>
</gene>
<sequence>MSEFTAEEANGLAATLREWDTAPHVRASVGASLHMPEPPAEGGLGRRVASASGIGLPAAMDSQQLGPWNASIGFKDGVAVGGWANLGLSQTGSINFSGHFHVSGAISYDTAFVWVVKDAVGNIYTFGHTGRVHGTFESGSRDDDWGKSEINTFMQAHWADLYRSWSWHWEARVNADFTPFLDDIIKLVAAGQAIGRVISIVA</sequence>
<evidence type="ECO:0000313" key="1">
    <source>
        <dbReference type="EMBL" id="GAA1689090.1"/>
    </source>
</evidence>
<keyword evidence="2" id="KW-1185">Reference proteome</keyword>
<name>A0ABP4TKT6_9ACTN</name>
<dbReference type="RefSeq" id="WP_346114431.1">
    <property type="nucleotide sequence ID" value="NZ_BAAAMU010000163.1"/>
</dbReference>
<protein>
    <recommendedName>
        <fullName evidence="3">Bacterial toxin 44 domain-containing protein</fullName>
    </recommendedName>
</protein>
<dbReference type="Proteomes" id="UP001500064">
    <property type="component" value="Unassembled WGS sequence"/>
</dbReference>
<reference evidence="2" key="1">
    <citation type="journal article" date="2019" name="Int. J. Syst. Evol. Microbiol.">
        <title>The Global Catalogue of Microorganisms (GCM) 10K type strain sequencing project: providing services to taxonomists for standard genome sequencing and annotation.</title>
        <authorList>
            <consortium name="The Broad Institute Genomics Platform"/>
            <consortium name="The Broad Institute Genome Sequencing Center for Infectious Disease"/>
            <person name="Wu L."/>
            <person name="Ma J."/>
        </authorList>
    </citation>
    <scope>NUCLEOTIDE SEQUENCE [LARGE SCALE GENOMIC DNA]</scope>
    <source>
        <strain evidence="2">JCM 13929</strain>
    </source>
</reference>
<accession>A0ABP4TKT6</accession>
<evidence type="ECO:0008006" key="3">
    <source>
        <dbReference type="Google" id="ProtNLM"/>
    </source>
</evidence>
<dbReference type="EMBL" id="BAAAMU010000163">
    <property type="protein sequence ID" value="GAA1689090.1"/>
    <property type="molecule type" value="Genomic_DNA"/>
</dbReference>
<proteinExistence type="predicted"/>
<comment type="caution">
    <text evidence="1">The sequence shown here is derived from an EMBL/GenBank/DDBJ whole genome shotgun (WGS) entry which is preliminary data.</text>
</comment>
<evidence type="ECO:0000313" key="2">
    <source>
        <dbReference type="Proteomes" id="UP001500064"/>
    </source>
</evidence>